<evidence type="ECO:0000259" key="3">
    <source>
        <dbReference type="PROSITE" id="PS50825"/>
    </source>
</evidence>
<keyword evidence="5" id="KW-1185">Reference proteome</keyword>
<dbReference type="Proteomes" id="UP000267003">
    <property type="component" value="Unassembled WGS sequence"/>
</dbReference>
<sequence>MGSPKFAVRVKSSGVGLALWLGLGCGDASTEPAPTARAARLEAEAAPFLVRDLRPGPTAVVPSANPASFVQVGTSVFFTVDDQLHGRELWRTDGTPEGSALVTDLMPGREGSIPTHLTAMGGQLYFVTSLLATNQGLFGLWRTDGTPDGTRLLLTLRERPSFITEHGGALYFEAPALDSPQGFTLWKSDGTPAGTQVLKEVASAFRLETASALWVGDRLYFSGQSDPMGPELWTSDGTPQGTRLLADRGLGKGEMGSLRDMARLADRLLFWGRETSTSPPRLWITDGTGPGTQALGAVHGAPTTRLGSSAPIVVIGNTAYFNAWDAQAGQELWRTDGTPEGTARVADLVPGIEGGDPVKLTAHEGRLYFLVQEDAASPRRLWKLDTPDALPEPVAGAPVPVVSSPQMEPLRSTPAGLFFQGWDYAQLPLWRTDGTPAGTQRVASLASGRTHGMQLWAWDRLIISASDGQLLLTDGTPAGTSTLPSVAPRELDAFISFTPAAVNLDGTLFFVSPVLRSTSHGPAEYFGALWASDGTADGTREVLARPGGYYSRGPFALTPVNGRLLFLTQGYTPNELWSLNGTTHELQQLDEREAYGQVGSLIGAATRAYFTRWSVVPFTSTSMELWMTDGTAQGTVQLARAPEGSSWSTPRLLATEGDRLYFAWTETLNRDALWVSDGSAQGTVRIKPAAPDTSQILGIFPTARRMFVLYRMGETHQVWGTEGTERSTRLVAALPPDLDVLGEAAAVGDTLYLVFNTGEGPPRLWRLEGQTLEPLHTFGTTRAVPQPQRLTALGNRLVFWASDGVSGYEPWTSDGTPGGTVPLKDLNPGPMGAVATPGPWVPMGPHGPLVFAASDGTSGMELWRTDGTPEGTVRVADVLPGPRSSSPGLMAAAGRHLFFSAWTPEAGRELWALPIEGADVTPPHLTCPGPLRAKALTPEGAPVDLPRVAVMDTQDAHPTLRMSPASGSTFPPGTTTVRVTATDATGNMATCTFDVEVVVVEAGGCQQAGGGASPGLLGGILLALWALRPGARPTGSRSSSPGAPTGRTARR</sequence>
<dbReference type="Pfam" id="PF02494">
    <property type="entry name" value="HYR"/>
    <property type="match status" value="1"/>
</dbReference>
<dbReference type="PROSITE" id="PS50825">
    <property type="entry name" value="HYR"/>
    <property type="match status" value="1"/>
</dbReference>
<dbReference type="PROSITE" id="PS51257">
    <property type="entry name" value="PROKAR_LIPOPROTEIN"/>
    <property type="match status" value="1"/>
</dbReference>
<feature type="domain" description="HYR" evidence="3">
    <location>
        <begin position="918"/>
        <end position="999"/>
    </location>
</feature>
<gene>
    <name evidence="4" type="ORF">D7W81_14920</name>
</gene>
<evidence type="ECO:0000313" key="5">
    <source>
        <dbReference type="Proteomes" id="UP000267003"/>
    </source>
</evidence>
<evidence type="ECO:0000256" key="1">
    <source>
        <dbReference type="ARBA" id="ARBA00022737"/>
    </source>
</evidence>
<evidence type="ECO:0000313" key="4">
    <source>
        <dbReference type="EMBL" id="RKH66743.1"/>
    </source>
</evidence>
<comment type="caution">
    <text evidence="4">The sequence shown here is derived from an EMBL/GenBank/DDBJ whole genome shotgun (WGS) entry which is preliminary data.</text>
</comment>
<evidence type="ECO:0000256" key="2">
    <source>
        <dbReference type="SAM" id="MobiDB-lite"/>
    </source>
</evidence>
<dbReference type="InterPro" id="IPR003410">
    <property type="entry name" value="HYR_dom"/>
</dbReference>
<proteinExistence type="predicted"/>
<reference evidence="5" key="1">
    <citation type="submission" date="2018-09" db="EMBL/GenBank/DDBJ databases">
        <authorList>
            <person name="Livingstone P.G."/>
            <person name="Whitworth D.E."/>
        </authorList>
    </citation>
    <scope>NUCLEOTIDE SEQUENCE [LARGE SCALE GENOMIC DNA]</scope>
    <source>
        <strain evidence="5">AB050A</strain>
    </source>
</reference>
<name>A0A3A8QDJ3_9BACT</name>
<feature type="region of interest" description="Disordered" evidence="2">
    <location>
        <begin position="1030"/>
        <end position="1051"/>
    </location>
</feature>
<dbReference type="RefSeq" id="WP_120556045.1">
    <property type="nucleotide sequence ID" value="NZ_RAWK01000079.1"/>
</dbReference>
<keyword evidence="1" id="KW-0677">Repeat</keyword>
<dbReference type="AlphaFoldDB" id="A0A3A8QDJ3"/>
<accession>A0A3A8QDJ3</accession>
<dbReference type="OrthoDB" id="5242130at2"/>
<dbReference type="PANTHER" id="PTHR46343:SF2">
    <property type="entry name" value="SUSHI_VON WILLEBRAND FACTOR TYPE A_EGF_PENTRAXIN DOMAIN-CONTAINING 1"/>
    <property type="match status" value="1"/>
</dbReference>
<dbReference type="PANTHER" id="PTHR46343">
    <property type="entry name" value="HYR DOMAIN-CONTAINING PROTEIN"/>
    <property type="match status" value="1"/>
</dbReference>
<organism evidence="4 5">
    <name type="scientific">Corallococcus aberystwythensis</name>
    <dbReference type="NCBI Taxonomy" id="2316722"/>
    <lineage>
        <taxon>Bacteria</taxon>
        <taxon>Pseudomonadati</taxon>
        <taxon>Myxococcota</taxon>
        <taxon>Myxococcia</taxon>
        <taxon>Myxococcales</taxon>
        <taxon>Cystobacterineae</taxon>
        <taxon>Myxococcaceae</taxon>
        <taxon>Corallococcus</taxon>
    </lineage>
</organism>
<dbReference type="InterPro" id="IPR043555">
    <property type="entry name" value="SRPX-like"/>
</dbReference>
<protein>
    <submittedName>
        <fullName evidence="4">HYR domain-containing protein</fullName>
    </submittedName>
</protein>
<dbReference type="EMBL" id="RAWK01000079">
    <property type="protein sequence ID" value="RKH66743.1"/>
    <property type="molecule type" value="Genomic_DNA"/>
</dbReference>